<keyword evidence="8" id="KW-1185">Reference proteome</keyword>
<keyword evidence="2" id="KW-0645">Protease</keyword>
<dbReference type="EMBL" id="OBQD01000032">
    <property type="protein sequence ID" value="SOC47708.1"/>
    <property type="molecule type" value="Genomic_DNA"/>
</dbReference>
<dbReference type="Proteomes" id="UP000219167">
    <property type="component" value="Unassembled WGS sequence"/>
</dbReference>
<evidence type="ECO:0000256" key="1">
    <source>
        <dbReference type="ARBA" id="ARBA00008683"/>
    </source>
</evidence>
<feature type="region of interest" description="Disordered" evidence="5">
    <location>
        <begin position="296"/>
        <end position="328"/>
    </location>
</feature>
<dbReference type="PANTHER" id="PTHR33209">
    <property type="entry name" value="PROTEASE 4"/>
    <property type="match status" value="1"/>
</dbReference>
<organism evidence="7 8">
    <name type="scientific">Rhizobium subbaraonis</name>
    <dbReference type="NCBI Taxonomy" id="908946"/>
    <lineage>
        <taxon>Bacteria</taxon>
        <taxon>Pseudomonadati</taxon>
        <taxon>Pseudomonadota</taxon>
        <taxon>Alphaproteobacteria</taxon>
        <taxon>Hyphomicrobiales</taxon>
        <taxon>Rhizobiaceae</taxon>
        <taxon>Rhizobium/Agrobacterium group</taxon>
        <taxon>Rhizobium</taxon>
    </lineage>
</organism>
<gene>
    <name evidence="7" type="ORF">SAMN05892877_13238</name>
</gene>
<dbReference type="AlphaFoldDB" id="A0A285V291"/>
<dbReference type="CDD" id="cd07022">
    <property type="entry name" value="S49_Sppa_36K_type"/>
    <property type="match status" value="1"/>
</dbReference>
<dbReference type="Pfam" id="PF01343">
    <property type="entry name" value="Peptidase_S49"/>
    <property type="match status" value="1"/>
</dbReference>
<dbReference type="InterPro" id="IPR002142">
    <property type="entry name" value="Peptidase_S49"/>
</dbReference>
<dbReference type="GO" id="GO:0006508">
    <property type="term" value="P:proteolysis"/>
    <property type="evidence" value="ECO:0007669"/>
    <property type="project" value="UniProtKB-KW"/>
</dbReference>
<proteinExistence type="inferred from homology"/>
<feature type="compositionally biased region" description="Polar residues" evidence="5">
    <location>
        <begin position="316"/>
        <end position="326"/>
    </location>
</feature>
<reference evidence="7 8" key="1">
    <citation type="submission" date="2017-08" db="EMBL/GenBank/DDBJ databases">
        <authorList>
            <person name="de Groot N.N."/>
        </authorList>
    </citation>
    <scope>NUCLEOTIDE SEQUENCE [LARGE SCALE GENOMIC DNA]</scope>
    <source>
        <strain evidence="7 8">JC85</strain>
    </source>
</reference>
<dbReference type="RefSeq" id="WP_097143090.1">
    <property type="nucleotide sequence ID" value="NZ_OBQD01000032.1"/>
</dbReference>
<keyword evidence="4" id="KW-0720">Serine protease</keyword>
<evidence type="ECO:0000313" key="8">
    <source>
        <dbReference type="Proteomes" id="UP000219167"/>
    </source>
</evidence>
<protein>
    <submittedName>
        <fullName evidence="7">Signal peptide peptidase SppA</fullName>
    </submittedName>
</protein>
<dbReference type="SUPFAM" id="SSF52096">
    <property type="entry name" value="ClpP/crotonase"/>
    <property type="match status" value="1"/>
</dbReference>
<dbReference type="OrthoDB" id="266140at2"/>
<dbReference type="PANTHER" id="PTHR33209:SF1">
    <property type="entry name" value="PEPTIDASE S49 DOMAIN-CONTAINING PROTEIN"/>
    <property type="match status" value="1"/>
</dbReference>
<evidence type="ECO:0000259" key="6">
    <source>
        <dbReference type="Pfam" id="PF01343"/>
    </source>
</evidence>
<dbReference type="Gene3D" id="6.20.330.10">
    <property type="match status" value="1"/>
</dbReference>
<dbReference type="InterPro" id="IPR033855">
    <property type="entry name" value="Protein_C"/>
</dbReference>
<comment type="similarity">
    <text evidence="1">Belongs to the peptidase S49 family.</text>
</comment>
<dbReference type="InterPro" id="IPR029045">
    <property type="entry name" value="ClpP/crotonase-like_dom_sf"/>
</dbReference>
<evidence type="ECO:0000256" key="5">
    <source>
        <dbReference type="SAM" id="MobiDB-lite"/>
    </source>
</evidence>
<sequence>MTHLMRIADRVLNRPLLIDPAKAQIVLAVLEGRILPGLEDGEGAAAADLDRIAPQPEATRFVGSTTRRTRGGSFVRAVGSTAIITVDGSLVNRGAWIGASSGLTSYEGIAAQIDDVANDGEIQSVILDMNSYGGEATGMFGLAAKIRGLAAKKRVVAVVNDVAASAGYGIISGANEIVVSPTSLVGSIGVVMLHMDRSGEMQQKGVRPTLIHAGAHKVDGHPFGPLSEDVRAALQRDANTLLDRFLETVEAGRGASRLSTDKARATEARTYFGQDAITAGLADRIGTFEDILSELNRPAASSGGKSTKERPRMDGQDTTTTASSISLEAHNSAVTAARAEATAAGKKDGAAEATARIKGILTCEGAKGREAMAQTLAFDTAMSADEASKVLAAAPSGQPAAATQTPLTIEQRAQGMPEFGSDANDPKPTAENIKGGWARAFGNTSAA</sequence>
<feature type="domain" description="Peptidase S49" evidence="6">
    <location>
        <begin position="150"/>
        <end position="297"/>
    </location>
</feature>
<feature type="compositionally biased region" description="Basic and acidic residues" evidence="5">
    <location>
        <begin position="306"/>
        <end position="315"/>
    </location>
</feature>
<accession>A0A285V291</accession>
<name>A0A285V291_9HYPH</name>
<evidence type="ECO:0000313" key="7">
    <source>
        <dbReference type="EMBL" id="SOC47708.1"/>
    </source>
</evidence>
<dbReference type="Gene3D" id="3.90.226.10">
    <property type="entry name" value="2-enoyl-CoA Hydratase, Chain A, domain 1"/>
    <property type="match status" value="1"/>
</dbReference>
<evidence type="ECO:0000256" key="2">
    <source>
        <dbReference type="ARBA" id="ARBA00022670"/>
    </source>
</evidence>
<keyword evidence="3" id="KW-0378">Hydrolase</keyword>
<evidence type="ECO:0000256" key="3">
    <source>
        <dbReference type="ARBA" id="ARBA00022801"/>
    </source>
</evidence>
<evidence type="ECO:0000256" key="4">
    <source>
        <dbReference type="ARBA" id="ARBA00022825"/>
    </source>
</evidence>
<dbReference type="GO" id="GO:0008236">
    <property type="term" value="F:serine-type peptidase activity"/>
    <property type="evidence" value="ECO:0007669"/>
    <property type="project" value="UniProtKB-KW"/>
</dbReference>
<feature type="region of interest" description="Disordered" evidence="5">
    <location>
        <begin position="416"/>
        <end position="447"/>
    </location>
</feature>